<dbReference type="PANTHER" id="PTHR30026">
    <property type="entry name" value="OUTER MEMBRANE PROTEIN TOLC"/>
    <property type="match status" value="1"/>
</dbReference>
<dbReference type="EMBL" id="FUWH01000001">
    <property type="protein sequence ID" value="SJZ35461.1"/>
    <property type="molecule type" value="Genomic_DNA"/>
</dbReference>
<feature type="signal peptide" evidence="8">
    <location>
        <begin position="1"/>
        <end position="27"/>
    </location>
</feature>
<dbReference type="InterPro" id="IPR003423">
    <property type="entry name" value="OMP_efflux"/>
</dbReference>
<evidence type="ECO:0000256" key="7">
    <source>
        <dbReference type="ARBA" id="ARBA00023237"/>
    </source>
</evidence>
<keyword evidence="10" id="KW-1185">Reference proteome</keyword>
<dbReference type="Pfam" id="PF02321">
    <property type="entry name" value="OEP"/>
    <property type="match status" value="1"/>
</dbReference>
<keyword evidence="8" id="KW-0732">Signal</keyword>
<evidence type="ECO:0000256" key="5">
    <source>
        <dbReference type="ARBA" id="ARBA00022692"/>
    </source>
</evidence>
<sequence length="472" mass="52113">MMNLWTRGRSHLIMSAVSLLCFTAATKAQSPSLLLQDAIRTGLTNYQSLKAKKDYLNASSALAVNVKNDYLPNVIAGLQQNYGTINGQFGPMAPAGILGVSSAGPASDKQSWAAAFGSLYIINTNWEAFTFGRRQSRIDAASAQVRKDSADLLQEEFIQSIRISGAYLNLLIAQRLILNAQSNLERATTVKNAVLARTLSGLNAGVDSSIANAEVSRARLALIDANNNEQQLRNILIQQMNIAPETLFLLDSSFFKKIPVSFTNTGDIEQNPQVQYYASRVAQSTKQEEAIRKSILPGINLFGIFQARGSGFDYNYAPGFTDRYSKSYFEGIKPARANYVAGFSVSWNIISPTKIKQQVVAQQFITKAYRDEYDLVQSQLKAQLSFADQRIENSLRSFHEVPNQYKSATDAYIQKSVLYKNGLTTIIDLQQALYAVNKAETDVSVAYINVWQALLQKAAASGDLDLFLKQVK</sequence>
<evidence type="ECO:0000256" key="6">
    <source>
        <dbReference type="ARBA" id="ARBA00023136"/>
    </source>
</evidence>
<organism evidence="9 10">
    <name type="scientific">Sediminibacterium ginsengisoli</name>
    <dbReference type="NCBI Taxonomy" id="413434"/>
    <lineage>
        <taxon>Bacteria</taxon>
        <taxon>Pseudomonadati</taxon>
        <taxon>Bacteroidota</taxon>
        <taxon>Chitinophagia</taxon>
        <taxon>Chitinophagales</taxon>
        <taxon>Chitinophagaceae</taxon>
        <taxon>Sediminibacterium</taxon>
    </lineage>
</organism>
<proteinExistence type="inferred from homology"/>
<dbReference type="GO" id="GO:0015562">
    <property type="term" value="F:efflux transmembrane transporter activity"/>
    <property type="evidence" value="ECO:0007669"/>
    <property type="project" value="InterPro"/>
</dbReference>
<dbReference type="RefSeq" id="WP_078829673.1">
    <property type="nucleotide sequence ID" value="NZ_FUWH01000001.1"/>
</dbReference>
<keyword evidence="4" id="KW-1134">Transmembrane beta strand</keyword>
<dbReference type="AlphaFoldDB" id="A0A1T4JZ73"/>
<dbReference type="GO" id="GO:1990281">
    <property type="term" value="C:efflux pump complex"/>
    <property type="evidence" value="ECO:0007669"/>
    <property type="project" value="TreeGrafter"/>
</dbReference>
<comment type="subcellular location">
    <subcellularLocation>
        <location evidence="1">Cell outer membrane</location>
    </subcellularLocation>
</comment>
<dbReference type="GO" id="GO:0009279">
    <property type="term" value="C:cell outer membrane"/>
    <property type="evidence" value="ECO:0007669"/>
    <property type="project" value="UniProtKB-SubCell"/>
</dbReference>
<feature type="chain" id="PRO_5012074883" evidence="8">
    <location>
        <begin position="28"/>
        <end position="472"/>
    </location>
</feature>
<dbReference type="InterPro" id="IPR051906">
    <property type="entry name" value="TolC-like"/>
</dbReference>
<protein>
    <submittedName>
        <fullName evidence="9">Outer membrane protein TolC</fullName>
    </submittedName>
</protein>
<dbReference type="GO" id="GO:0015288">
    <property type="term" value="F:porin activity"/>
    <property type="evidence" value="ECO:0007669"/>
    <property type="project" value="TreeGrafter"/>
</dbReference>
<evidence type="ECO:0000256" key="8">
    <source>
        <dbReference type="SAM" id="SignalP"/>
    </source>
</evidence>
<keyword evidence="5" id="KW-0812">Transmembrane</keyword>
<evidence type="ECO:0000256" key="3">
    <source>
        <dbReference type="ARBA" id="ARBA00022448"/>
    </source>
</evidence>
<dbReference type="STRING" id="413434.SAMN04488132_101332"/>
<name>A0A1T4JZ73_9BACT</name>
<dbReference type="SUPFAM" id="SSF56954">
    <property type="entry name" value="Outer membrane efflux proteins (OEP)"/>
    <property type="match status" value="1"/>
</dbReference>
<evidence type="ECO:0000313" key="10">
    <source>
        <dbReference type="Proteomes" id="UP000190888"/>
    </source>
</evidence>
<reference evidence="9 10" key="1">
    <citation type="submission" date="2017-02" db="EMBL/GenBank/DDBJ databases">
        <authorList>
            <person name="Peterson S.W."/>
        </authorList>
    </citation>
    <scope>NUCLEOTIDE SEQUENCE [LARGE SCALE GENOMIC DNA]</scope>
    <source>
        <strain evidence="9 10">DSM 22335</strain>
    </source>
</reference>
<dbReference type="OrthoDB" id="654853at2"/>
<keyword evidence="6" id="KW-0472">Membrane</keyword>
<evidence type="ECO:0000256" key="4">
    <source>
        <dbReference type="ARBA" id="ARBA00022452"/>
    </source>
</evidence>
<gene>
    <name evidence="9" type="ORF">SAMN04488132_101332</name>
</gene>
<keyword evidence="3" id="KW-0813">Transport</keyword>
<evidence type="ECO:0000256" key="1">
    <source>
        <dbReference type="ARBA" id="ARBA00004442"/>
    </source>
</evidence>
<dbReference type="PANTHER" id="PTHR30026:SF20">
    <property type="entry name" value="OUTER MEMBRANE PROTEIN TOLC"/>
    <property type="match status" value="1"/>
</dbReference>
<evidence type="ECO:0000256" key="2">
    <source>
        <dbReference type="ARBA" id="ARBA00007613"/>
    </source>
</evidence>
<keyword evidence="7" id="KW-0998">Cell outer membrane</keyword>
<dbReference type="Gene3D" id="1.20.1600.10">
    <property type="entry name" value="Outer membrane efflux proteins (OEP)"/>
    <property type="match status" value="1"/>
</dbReference>
<comment type="similarity">
    <text evidence="2">Belongs to the outer membrane factor (OMF) (TC 1.B.17) family.</text>
</comment>
<evidence type="ECO:0000313" key="9">
    <source>
        <dbReference type="EMBL" id="SJZ35461.1"/>
    </source>
</evidence>
<accession>A0A1T4JZ73</accession>
<dbReference type="Proteomes" id="UP000190888">
    <property type="component" value="Unassembled WGS sequence"/>
</dbReference>